<dbReference type="OrthoDB" id="959050at2"/>
<name>A0A1V9ERZ6_9BACT</name>
<dbReference type="EMBL" id="LWBP01000231">
    <property type="protein sequence ID" value="OQP48928.1"/>
    <property type="molecule type" value="Genomic_DNA"/>
</dbReference>
<comment type="caution">
    <text evidence="2">The sequence shown here is derived from an EMBL/GenBank/DDBJ whole genome shotgun (WGS) entry which is preliminary data.</text>
</comment>
<dbReference type="AlphaFoldDB" id="A0A1V9ERZ6"/>
<accession>A0A1V9ERZ6</accession>
<dbReference type="Proteomes" id="UP000192276">
    <property type="component" value="Unassembled WGS sequence"/>
</dbReference>
<protein>
    <submittedName>
        <fullName evidence="2">Uncharacterized protein</fullName>
    </submittedName>
</protein>
<dbReference type="STRING" id="550983.A4R26_31290"/>
<evidence type="ECO:0000256" key="1">
    <source>
        <dbReference type="SAM" id="MobiDB-lite"/>
    </source>
</evidence>
<evidence type="ECO:0000313" key="3">
    <source>
        <dbReference type="Proteomes" id="UP000192276"/>
    </source>
</evidence>
<organism evidence="2 3">
    <name type="scientific">Niastella populi</name>
    <dbReference type="NCBI Taxonomy" id="550983"/>
    <lineage>
        <taxon>Bacteria</taxon>
        <taxon>Pseudomonadati</taxon>
        <taxon>Bacteroidota</taxon>
        <taxon>Chitinophagia</taxon>
        <taxon>Chitinophagales</taxon>
        <taxon>Chitinophagaceae</taxon>
        <taxon>Niastella</taxon>
    </lineage>
</organism>
<sequence>MQLLINGERLVRDVQQDFSRIYPYLKIEFFRMNGLNKELALKQNQIRHDQQLRLAKGRDIHKGDLVIEDAMSVLDLEKAFMSKFGLLTQVFRRSGNIWLETSITDGWSLKQQNDLGREISTGKKPGDSDENDYDLHRDAD</sequence>
<keyword evidence="3" id="KW-1185">Reference proteome</keyword>
<proteinExistence type="predicted"/>
<dbReference type="RefSeq" id="WP_081170256.1">
    <property type="nucleotide sequence ID" value="NZ_LWBP01000231.1"/>
</dbReference>
<gene>
    <name evidence="2" type="ORF">A4R26_31290</name>
</gene>
<reference evidence="3" key="1">
    <citation type="submission" date="2016-04" db="EMBL/GenBank/DDBJ databases">
        <authorList>
            <person name="Chen L."/>
            <person name="Zhuang W."/>
            <person name="Wang G."/>
        </authorList>
    </citation>
    <scope>NUCLEOTIDE SEQUENCE [LARGE SCALE GENOMIC DNA]</scope>
    <source>
        <strain evidence="3">208</strain>
    </source>
</reference>
<evidence type="ECO:0000313" key="2">
    <source>
        <dbReference type="EMBL" id="OQP48928.1"/>
    </source>
</evidence>
<feature type="region of interest" description="Disordered" evidence="1">
    <location>
        <begin position="116"/>
        <end position="140"/>
    </location>
</feature>